<evidence type="ECO:0000313" key="3">
    <source>
        <dbReference type="Proteomes" id="UP000254978"/>
    </source>
</evidence>
<dbReference type="Pfam" id="PF03167">
    <property type="entry name" value="UDG"/>
    <property type="match status" value="1"/>
</dbReference>
<dbReference type="SUPFAM" id="SSF52141">
    <property type="entry name" value="Uracil-DNA glycosylase-like"/>
    <property type="match status" value="1"/>
</dbReference>
<evidence type="ECO:0000313" key="2">
    <source>
        <dbReference type="EMBL" id="STZ61025.1"/>
    </source>
</evidence>
<dbReference type="Gene3D" id="3.40.470.10">
    <property type="entry name" value="Uracil-DNA glycosylase-like domain"/>
    <property type="match status" value="1"/>
</dbReference>
<dbReference type="EMBL" id="UGQT01000001">
    <property type="protein sequence ID" value="STZ61025.1"/>
    <property type="molecule type" value="Genomic_DNA"/>
</dbReference>
<dbReference type="CDD" id="cd10032">
    <property type="entry name" value="UDG-F6_HDG"/>
    <property type="match status" value="1"/>
</dbReference>
<dbReference type="SMART" id="SM00987">
    <property type="entry name" value="UreE_C"/>
    <property type="match status" value="1"/>
</dbReference>
<dbReference type="NCBIfam" id="TIGR04274">
    <property type="entry name" value="hypoxanDNAglyco"/>
    <property type="match status" value="1"/>
</dbReference>
<proteinExistence type="predicted"/>
<dbReference type="OrthoDB" id="9799921at2"/>
<dbReference type="Proteomes" id="UP000254978">
    <property type="component" value="Unassembled WGS sequence"/>
</dbReference>
<dbReference type="RefSeq" id="WP_115280062.1">
    <property type="nucleotide sequence ID" value="NZ_AP022600.1"/>
</dbReference>
<keyword evidence="3" id="KW-1185">Reference proteome</keyword>
<sequence>MNVQGLPPIVGGAPTVLFLGNAPSVLSLAHQQYYGNPRNAFWTITGALYGFSASAPYPERTAALINHGVAVWDVLRFCRRAGSLDSAVEPDSMVANDFGAFYREYPTITRVFFTGGAAEANYRRLVGFDDARRFIRLPSTSPAHTMPVAQKLAAWREALQ</sequence>
<name>A0A378TMM5_9MYCO</name>
<dbReference type="InterPro" id="IPR026353">
    <property type="entry name" value="Hypoxan-DNA_Glyclase"/>
</dbReference>
<dbReference type="AlphaFoldDB" id="A0A378TMM5"/>
<protein>
    <submittedName>
        <fullName evidence="2">T/U mismatch-specific DNA glycosylase</fullName>
    </submittedName>
</protein>
<gene>
    <name evidence="2" type="ORF">NCTC10821_04569</name>
</gene>
<accession>A0A378TMM5</accession>
<evidence type="ECO:0000259" key="1">
    <source>
        <dbReference type="SMART" id="SM00986"/>
    </source>
</evidence>
<dbReference type="InterPro" id="IPR005122">
    <property type="entry name" value="Uracil-DNA_glycosylase-like"/>
</dbReference>
<organism evidence="2 3">
    <name type="scientific">Mycolicibacterium tokaiense</name>
    <dbReference type="NCBI Taxonomy" id="39695"/>
    <lineage>
        <taxon>Bacteria</taxon>
        <taxon>Bacillati</taxon>
        <taxon>Actinomycetota</taxon>
        <taxon>Actinomycetes</taxon>
        <taxon>Mycobacteriales</taxon>
        <taxon>Mycobacteriaceae</taxon>
        <taxon>Mycolicibacterium</taxon>
    </lineage>
</organism>
<reference evidence="2 3" key="1">
    <citation type="submission" date="2018-06" db="EMBL/GenBank/DDBJ databases">
        <authorList>
            <consortium name="Pathogen Informatics"/>
            <person name="Doyle S."/>
        </authorList>
    </citation>
    <scope>NUCLEOTIDE SEQUENCE [LARGE SCALE GENOMIC DNA]</scope>
    <source>
        <strain evidence="2 3">NCTC10821</strain>
    </source>
</reference>
<dbReference type="SMART" id="SM00986">
    <property type="entry name" value="UDG"/>
    <property type="match status" value="1"/>
</dbReference>
<dbReference type="InterPro" id="IPR036895">
    <property type="entry name" value="Uracil-DNA_glycosylase-like_sf"/>
</dbReference>
<feature type="domain" description="Uracil-DNA glycosylase-like" evidence="1">
    <location>
        <begin position="7"/>
        <end position="159"/>
    </location>
</feature>